<dbReference type="AlphaFoldDB" id="A0A8J2ZN33"/>
<accession>A0A8J2ZN33</accession>
<reference evidence="2" key="2">
    <citation type="submission" date="2020-09" db="EMBL/GenBank/DDBJ databases">
        <authorList>
            <person name="Sun Q."/>
            <person name="Zhou Y."/>
        </authorList>
    </citation>
    <scope>NUCLEOTIDE SEQUENCE</scope>
    <source>
        <strain evidence="2">CGMCC 1.15762</strain>
    </source>
</reference>
<protein>
    <submittedName>
        <fullName evidence="2">Uncharacterized protein</fullName>
    </submittedName>
</protein>
<sequence length="135" mass="15159">MRAIRDYDRAFWKRWTGYHARSRVKAKLRCLKAFGKRIAARDPDCQTAELHIRSALMNRFSALGTAEIKPWHDLRGIREVTLQAGLLQQCRLSACLGHRIGDEGGEPQMDDLPQPPAPSLCPRRQATGAGVPAEQ</sequence>
<evidence type="ECO:0000256" key="1">
    <source>
        <dbReference type="SAM" id="MobiDB-lite"/>
    </source>
</evidence>
<reference evidence="2" key="1">
    <citation type="journal article" date="2014" name="Int. J. Syst. Evol. Microbiol.">
        <title>Complete genome sequence of Corynebacterium casei LMG S-19264T (=DSM 44701T), isolated from a smear-ripened cheese.</title>
        <authorList>
            <consortium name="US DOE Joint Genome Institute (JGI-PGF)"/>
            <person name="Walter F."/>
            <person name="Albersmeier A."/>
            <person name="Kalinowski J."/>
            <person name="Ruckert C."/>
        </authorList>
    </citation>
    <scope>NUCLEOTIDE SEQUENCE</scope>
    <source>
        <strain evidence="2">CGMCC 1.15762</strain>
    </source>
</reference>
<comment type="caution">
    <text evidence="2">The sequence shown here is derived from an EMBL/GenBank/DDBJ whole genome shotgun (WGS) entry which is preliminary data.</text>
</comment>
<evidence type="ECO:0000313" key="3">
    <source>
        <dbReference type="Proteomes" id="UP000617145"/>
    </source>
</evidence>
<evidence type="ECO:0000313" key="2">
    <source>
        <dbReference type="EMBL" id="GGG84987.1"/>
    </source>
</evidence>
<dbReference type="Proteomes" id="UP000617145">
    <property type="component" value="Unassembled WGS sequence"/>
</dbReference>
<proteinExistence type="predicted"/>
<feature type="region of interest" description="Disordered" evidence="1">
    <location>
        <begin position="102"/>
        <end position="135"/>
    </location>
</feature>
<name>A0A8J2ZN33_9RHOB</name>
<gene>
    <name evidence="2" type="ORF">GCM10011415_38920</name>
</gene>
<keyword evidence="3" id="KW-1185">Reference proteome</keyword>
<dbReference type="EMBL" id="BMJV01000011">
    <property type="protein sequence ID" value="GGG84987.1"/>
    <property type="molecule type" value="Genomic_DNA"/>
</dbReference>
<organism evidence="2 3">
    <name type="scientific">Salipiger pallidus</name>
    <dbReference type="NCBI Taxonomy" id="1775170"/>
    <lineage>
        <taxon>Bacteria</taxon>
        <taxon>Pseudomonadati</taxon>
        <taxon>Pseudomonadota</taxon>
        <taxon>Alphaproteobacteria</taxon>
        <taxon>Rhodobacterales</taxon>
        <taxon>Roseobacteraceae</taxon>
        <taxon>Salipiger</taxon>
    </lineage>
</organism>